<gene>
    <name evidence="2" type="ORF">g.47702</name>
</gene>
<sequence length="122" mass="12910">SDLDRSPTAPAQNSKKNHKFAKTPSPPAMIGTPDYANKIDDESSHSSRDRKKNTSSRNAGNSTVSGGPQPVTKIRKHRSQSSSATDSSSSSSSSGSDSTATSSSSGRRRRKSPKTATAHHKR</sequence>
<feature type="compositionally biased region" description="Basic residues" evidence="1">
    <location>
        <begin position="106"/>
        <end position="122"/>
    </location>
</feature>
<evidence type="ECO:0000256" key="1">
    <source>
        <dbReference type="SAM" id="MobiDB-lite"/>
    </source>
</evidence>
<protein>
    <submittedName>
        <fullName evidence="2">Uncharacterized protein</fullName>
    </submittedName>
</protein>
<name>A0A1B6FIT8_9HEMI</name>
<feature type="compositionally biased region" description="Polar residues" evidence="1">
    <location>
        <begin position="55"/>
        <end position="66"/>
    </location>
</feature>
<feature type="compositionally biased region" description="Basic and acidic residues" evidence="1">
    <location>
        <begin position="37"/>
        <end position="47"/>
    </location>
</feature>
<evidence type="ECO:0000313" key="2">
    <source>
        <dbReference type="EMBL" id="JAS50090.1"/>
    </source>
</evidence>
<proteinExistence type="predicted"/>
<feature type="non-terminal residue" evidence="2">
    <location>
        <position position="122"/>
    </location>
</feature>
<reference evidence="2" key="1">
    <citation type="submission" date="2015-11" db="EMBL/GenBank/DDBJ databases">
        <title>De novo transcriptome assembly of four potential Pierce s Disease insect vectors from Arizona vineyards.</title>
        <authorList>
            <person name="Tassone E.E."/>
        </authorList>
    </citation>
    <scope>NUCLEOTIDE SEQUENCE</scope>
</reference>
<organism evidence="2">
    <name type="scientific">Cuerna arida</name>
    <dbReference type="NCBI Taxonomy" id="1464854"/>
    <lineage>
        <taxon>Eukaryota</taxon>
        <taxon>Metazoa</taxon>
        <taxon>Ecdysozoa</taxon>
        <taxon>Arthropoda</taxon>
        <taxon>Hexapoda</taxon>
        <taxon>Insecta</taxon>
        <taxon>Pterygota</taxon>
        <taxon>Neoptera</taxon>
        <taxon>Paraneoptera</taxon>
        <taxon>Hemiptera</taxon>
        <taxon>Auchenorrhyncha</taxon>
        <taxon>Membracoidea</taxon>
        <taxon>Cicadellidae</taxon>
        <taxon>Cicadellinae</taxon>
        <taxon>Proconiini</taxon>
        <taxon>Cuerna</taxon>
    </lineage>
</organism>
<accession>A0A1B6FIT8</accession>
<feature type="compositionally biased region" description="Low complexity" evidence="1">
    <location>
        <begin position="81"/>
        <end position="105"/>
    </location>
</feature>
<feature type="region of interest" description="Disordered" evidence="1">
    <location>
        <begin position="1"/>
        <end position="122"/>
    </location>
</feature>
<dbReference type="EMBL" id="GECZ01019679">
    <property type="protein sequence ID" value="JAS50090.1"/>
    <property type="molecule type" value="Transcribed_RNA"/>
</dbReference>
<dbReference type="AlphaFoldDB" id="A0A1B6FIT8"/>
<feature type="non-terminal residue" evidence="2">
    <location>
        <position position="1"/>
    </location>
</feature>